<organism evidence="3 4">
    <name type="scientific">Actinomycetospora aeridis</name>
    <dbReference type="NCBI Taxonomy" id="3129231"/>
    <lineage>
        <taxon>Bacteria</taxon>
        <taxon>Bacillati</taxon>
        <taxon>Actinomycetota</taxon>
        <taxon>Actinomycetes</taxon>
        <taxon>Pseudonocardiales</taxon>
        <taxon>Pseudonocardiaceae</taxon>
        <taxon>Actinomycetospora</taxon>
    </lineage>
</organism>
<evidence type="ECO:0000256" key="2">
    <source>
        <dbReference type="ARBA" id="ARBA00022679"/>
    </source>
</evidence>
<dbReference type="CDD" id="cd03801">
    <property type="entry name" value="GT4_PimA-like"/>
    <property type="match status" value="1"/>
</dbReference>
<evidence type="ECO:0000313" key="3">
    <source>
        <dbReference type="EMBL" id="MEJ2887373.1"/>
    </source>
</evidence>
<dbReference type="SUPFAM" id="SSF53756">
    <property type="entry name" value="UDP-Glycosyltransferase/glycogen phosphorylase"/>
    <property type="match status" value="1"/>
</dbReference>
<reference evidence="3 4" key="1">
    <citation type="submission" date="2024-03" db="EMBL/GenBank/DDBJ databases">
        <title>Actinomycetospora sp. OC33-EN06, a novel actinomycete isolated from wild orchid (Aerides multiflora).</title>
        <authorList>
            <person name="Suriyachadkun C."/>
        </authorList>
    </citation>
    <scope>NUCLEOTIDE SEQUENCE [LARGE SCALE GENOMIC DNA]</scope>
    <source>
        <strain evidence="3 4">OC33-EN06</strain>
    </source>
</reference>
<dbReference type="RefSeq" id="WP_337713848.1">
    <property type="nucleotide sequence ID" value="NZ_JBBEGL010000003.1"/>
</dbReference>
<dbReference type="PANTHER" id="PTHR12526">
    <property type="entry name" value="GLYCOSYLTRANSFERASE"/>
    <property type="match status" value="1"/>
</dbReference>
<sequence>MKVAIVEFTPSGGLFQFSSQFADGLAESCEVHLITGPDPELGPQHPAHHVHAVLPTWHPADAEPVGPWTRTVRRAFRAVRLVLAWVVAAIRLRRLRPDAVIWSSWRFSIDALGALAVRRLLPRAVLALVAHEPVGRVRRDTTRERRGRVLDLTMERAWACLDVVFVLGETARAAVLASRPVRGRVVVIPHGDESALRHGAPVPACRDTGPVVLFFGGWTAYKGIDLLLDAVPRTRAAVPDVRVVLAGAVLHTPPALLERAADLGVDARPGYVPVDEVPALLASARVVVVPYRRATQSGVVHLAYTFERPVVATAVGELPAVVADGGTGLLVEPGDADALADALVALLADPDRAHRLGAAGAAWLATESSWPAIGRRAHGALLAARGR</sequence>
<evidence type="ECO:0000256" key="1">
    <source>
        <dbReference type="ARBA" id="ARBA00022676"/>
    </source>
</evidence>
<dbReference type="Gene3D" id="3.40.50.2000">
    <property type="entry name" value="Glycogen Phosphorylase B"/>
    <property type="match status" value="2"/>
</dbReference>
<dbReference type="PANTHER" id="PTHR12526:SF510">
    <property type="entry name" value="D-INOSITOL 3-PHOSPHATE GLYCOSYLTRANSFERASE"/>
    <property type="match status" value="1"/>
</dbReference>
<name>A0ABU8N4Q3_9PSEU</name>
<dbReference type="GO" id="GO:0016757">
    <property type="term" value="F:glycosyltransferase activity"/>
    <property type="evidence" value="ECO:0007669"/>
    <property type="project" value="UniProtKB-KW"/>
</dbReference>
<protein>
    <submittedName>
        <fullName evidence="3">Glycosyltransferase family 4 protein</fullName>
        <ecNumber evidence="3">2.4.-.-</ecNumber>
    </submittedName>
</protein>
<dbReference type="Pfam" id="PF13692">
    <property type="entry name" value="Glyco_trans_1_4"/>
    <property type="match status" value="1"/>
</dbReference>
<dbReference type="EMBL" id="JBBEGL010000003">
    <property type="protein sequence ID" value="MEJ2887373.1"/>
    <property type="molecule type" value="Genomic_DNA"/>
</dbReference>
<gene>
    <name evidence="3" type="ORF">WCD41_13015</name>
</gene>
<keyword evidence="4" id="KW-1185">Reference proteome</keyword>
<dbReference type="EC" id="2.4.-.-" evidence="3"/>
<comment type="caution">
    <text evidence="3">The sequence shown here is derived from an EMBL/GenBank/DDBJ whole genome shotgun (WGS) entry which is preliminary data.</text>
</comment>
<dbReference type="Proteomes" id="UP001370100">
    <property type="component" value="Unassembled WGS sequence"/>
</dbReference>
<proteinExistence type="predicted"/>
<keyword evidence="2 3" id="KW-0808">Transferase</keyword>
<accession>A0ABU8N4Q3</accession>
<keyword evidence="1 3" id="KW-0328">Glycosyltransferase</keyword>
<evidence type="ECO:0000313" key="4">
    <source>
        <dbReference type="Proteomes" id="UP001370100"/>
    </source>
</evidence>